<keyword evidence="5" id="KW-1185">Reference proteome</keyword>
<organism evidence="4 5">
    <name type="scientific">Mytilus edulis</name>
    <name type="common">Blue mussel</name>
    <dbReference type="NCBI Taxonomy" id="6550"/>
    <lineage>
        <taxon>Eukaryota</taxon>
        <taxon>Metazoa</taxon>
        <taxon>Spiralia</taxon>
        <taxon>Lophotrochozoa</taxon>
        <taxon>Mollusca</taxon>
        <taxon>Bivalvia</taxon>
        <taxon>Autobranchia</taxon>
        <taxon>Pteriomorphia</taxon>
        <taxon>Mytilida</taxon>
        <taxon>Mytiloidea</taxon>
        <taxon>Mytilidae</taxon>
        <taxon>Mytilinae</taxon>
        <taxon>Mytilus</taxon>
    </lineage>
</organism>
<dbReference type="PROSITE" id="PS50157">
    <property type="entry name" value="ZINC_FINGER_C2H2_2"/>
    <property type="match status" value="1"/>
</dbReference>
<feature type="region of interest" description="Disordered" evidence="2">
    <location>
        <begin position="302"/>
        <end position="335"/>
    </location>
</feature>
<keyword evidence="1" id="KW-0479">Metal-binding</keyword>
<dbReference type="InterPro" id="IPR013087">
    <property type="entry name" value="Znf_C2H2_type"/>
</dbReference>
<dbReference type="AlphaFoldDB" id="A0A8S3VMB0"/>
<gene>
    <name evidence="4" type="ORF">MEDL_69137</name>
</gene>
<dbReference type="GO" id="GO:0008270">
    <property type="term" value="F:zinc ion binding"/>
    <property type="evidence" value="ECO:0007669"/>
    <property type="project" value="UniProtKB-KW"/>
</dbReference>
<evidence type="ECO:0000256" key="2">
    <source>
        <dbReference type="SAM" id="MobiDB-lite"/>
    </source>
</evidence>
<keyword evidence="1" id="KW-0862">Zinc</keyword>
<feature type="region of interest" description="Disordered" evidence="2">
    <location>
        <begin position="219"/>
        <end position="239"/>
    </location>
</feature>
<dbReference type="PROSITE" id="PS00028">
    <property type="entry name" value="ZINC_FINGER_C2H2_1"/>
    <property type="match status" value="1"/>
</dbReference>
<proteinExistence type="predicted"/>
<reference evidence="4" key="1">
    <citation type="submission" date="2021-03" db="EMBL/GenBank/DDBJ databases">
        <authorList>
            <person name="Bekaert M."/>
        </authorList>
    </citation>
    <scope>NUCLEOTIDE SEQUENCE</scope>
</reference>
<feature type="domain" description="C2H2-type" evidence="3">
    <location>
        <begin position="154"/>
        <end position="182"/>
    </location>
</feature>
<evidence type="ECO:0000313" key="5">
    <source>
        <dbReference type="Proteomes" id="UP000683360"/>
    </source>
</evidence>
<dbReference type="Gene3D" id="3.30.160.60">
    <property type="entry name" value="Classic Zinc Finger"/>
    <property type="match status" value="1"/>
</dbReference>
<evidence type="ECO:0000256" key="1">
    <source>
        <dbReference type="PROSITE-ProRule" id="PRU00042"/>
    </source>
</evidence>
<dbReference type="Proteomes" id="UP000683360">
    <property type="component" value="Unassembled WGS sequence"/>
</dbReference>
<feature type="compositionally biased region" description="Polar residues" evidence="2">
    <location>
        <begin position="311"/>
        <end position="322"/>
    </location>
</feature>
<evidence type="ECO:0000259" key="3">
    <source>
        <dbReference type="PROSITE" id="PS50157"/>
    </source>
</evidence>
<feature type="compositionally biased region" description="Acidic residues" evidence="2">
    <location>
        <begin position="61"/>
        <end position="76"/>
    </location>
</feature>
<evidence type="ECO:0000313" key="4">
    <source>
        <dbReference type="EMBL" id="CAG2257912.1"/>
    </source>
</evidence>
<keyword evidence="1" id="KW-0863">Zinc-finger</keyword>
<comment type="caution">
    <text evidence="4">The sequence shown here is derived from an EMBL/GenBank/DDBJ whole genome shotgun (WGS) entry which is preliminary data.</text>
</comment>
<dbReference type="EMBL" id="CAJPWZ010003333">
    <property type="protein sequence ID" value="CAG2257912.1"/>
    <property type="molecule type" value="Genomic_DNA"/>
</dbReference>
<sequence length="342" mass="39311">MATCSYENLKKRHDNKEYLRFSMEKLTTSGEVASEELSALTGIPFTPVSNKRQESESYSTEVEDNDEDSKDVENDGIAEASDNESIHDVSIRSDTNPSLQPGFTMCLDNIGKKVISRQPTLTSTNKYINMALSYMPLNRVTTTNLPWQFDDTTNTCMVCMRTYGTQDSLKRHMRYAHNVNKIRCRWCPYEVSSNVRFRMRDHEHWYRYHVEQAAPLKENNSRNYNGKTEKGEKKKHTTAVKSTVNNICGKKEEEIKNPSPVDTEFEELVATIKMTSDKEDQLFSVPLLEKDELLMECLNEKVDTTKEKSDTSSVVSTETGDQPTEKETRTKEEDVMEIVEIE</sequence>
<feature type="region of interest" description="Disordered" evidence="2">
    <location>
        <begin position="37"/>
        <end position="95"/>
    </location>
</feature>
<protein>
    <recommendedName>
        <fullName evidence="3">C2H2-type domain-containing protein</fullName>
    </recommendedName>
</protein>
<feature type="compositionally biased region" description="Basic and acidic residues" evidence="2">
    <location>
        <begin position="323"/>
        <end position="333"/>
    </location>
</feature>
<accession>A0A8S3VMB0</accession>
<name>A0A8S3VMB0_MYTED</name>